<evidence type="ECO:0000256" key="11">
    <source>
        <dbReference type="HAMAP-Rule" id="MF_00244"/>
    </source>
</evidence>
<reference evidence="13 14" key="1">
    <citation type="submission" date="2019-08" db="EMBL/GenBank/DDBJ databases">
        <title>Complete genome sequence of Arcobacter acticola.</title>
        <authorList>
            <person name="Miller W."/>
        </authorList>
    </citation>
    <scope>NUCLEOTIDE SEQUENCE [LARGE SCALE GENOMIC DNA]</scope>
    <source>
        <strain evidence="13 14">KCTC 52212</strain>
    </source>
</reference>
<gene>
    <name evidence="11 13" type="primary">nadD</name>
    <name evidence="13" type="ORF">AACT_2730</name>
</gene>
<dbReference type="InterPro" id="IPR005248">
    <property type="entry name" value="NadD/NMNAT"/>
</dbReference>
<evidence type="ECO:0000259" key="12">
    <source>
        <dbReference type="Pfam" id="PF01467"/>
    </source>
</evidence>
<dbReference type="InterPro" id="IPR004821">
    <property type="entry name" value="Cyt_trans-like"/>
</dbReference>
<evidence type="ECO:0000256" key="2">
    <source>
        <dbReference type="ARBA" id="ARBA00005019"/>
    </source>
</evidence>
<dbReference type="GO" id="GO:0009435">
    <property type="term" value="P:NAD+ biosynthetic process"/>
    <property type="evidence" value="ECO:0007669"/>
    <property type="project" value="UniProtKB-UniRule"/>
</dbReference>
<dbReference type="GO" id="GO:0005524">
    <property type="term" value="F:ATP binding"/>
    <property type="evidence" value="ECO:0007669"/>
    <property type="project" value="UniProtKB-KW"/>
</dbReference>
<feature type="domain" description="Cytidyltransferase-like" evidence="12">
    <location>
        <begin position="5"/>
        <end position="159"/>
    </location>
</feature>
<dbReference type="InterPro" id="IPR014729">
    <property type="entry name" value="Rossmann-like_a/b/a_fold"/>
</dbReference>
<protein>
    <recommendedName>
        <fullName evidence="11">Probable nicotinate-nucleotide adenylyltransferase</fullName>
        <ecNumber evidence="11">2.7.7.18</ecNumber>
    </recommendedName>
    <alternativeName>
        <fullName evidence="11">Deamido-NAD(+) diphosphorylase</fullName>
    </alternativeName>
    <alternativeName>
        <fullName evidence="11">Deamido-NAD(+) pyrophosphorylase</fullName>
    </alternativeName>
    <alternativeName>
        <fullName evidence="11">Nicotinate mononucleotide adenylyltransferase</fullName>
        <shortName evidence="11">NaMN adenylyltransferase</shortName>
    </alternativeName>
</protein>
<accession>A0A6M8EGN3</accession>
<dbReference type="UniPathway" id="UPA00253">
    <property type="reaction ID" value="UER00332"/>
</dbReference>
<sequence length="180" mass="21088">MRIAIFGGSFDPLHLAHVAIVQNALNKLDIDKLIVVPTYLNPFKSSFYLDPQTRFELLKKVFIKFEQVEVSNYEINQLAPSYSINTVNYLKDLYNPSKIYLIIGEDNMENLEKWYKYDELKKLVEFVIASRAGFESKKANEFKCLDINIDISSTQLREKINLDYIPREIKDDILNLNKKR</sequence>
<evidence type="ECO:0000256" key="3">
    <source>
        <dbReference type="ARBA" id="ARBA00009014"/>
    </source>
</evidence>
<keyword evidence="8 11" id="KW-0067">ATP-binding</keyword>
<name>A0A6M8EGN3_9BACT</name>
<keyword evidence="5 11" id="KW-0808">Transferase</keyword>
<dbReference type="NCBIfam" id="TIGR00482">
    <property type="entry name" value="nicotinate (nicotinamide) nucleotide adenylyltransferase"/>
    <property type="match status" value="1"/>
</dbReference>
<comment type="catalytic activity">
    <reaction evidence="10 11">
        <text>nicotinate beta-D-ribonucleotide + ATP + H(+) = deamido-NAD(+) + diphosphate</text>
        <dbReference type="Rhea" id="RHEA:22860"/>
        <dbReference type="ChEBI" id="CHEBI:15378"/>
        <dbReference type="ChEBI" id="CHEBI:30616"/>
        <dbReference type="ChEBI" id="CHEBI:33019"/>
        <dbReference type="ChEBI" id="CHEBI:57502"/>
        <dbReference type="ChEBI" id="CHEBI:58437"/>
        <dbReference type="EC" id="2.7.7.18"/>
    </reaction>
</comment>
<dbReference type="PANTHER" id="PTHR39321">
    <property type="entry name" value="NICOTINATE-NUCLEOTIDE ADENYLYLTRANSFERASE-RELATED"/>
    <property type="match status" value="1"/>
</dbReference>
<dbReference type="GO" id="GO:0004515">
    <property type="term" value="F:nicotinate-nucleotide adenylyltransferase activity"/>
    <property type="evidence" value="ECO:0007669"/>
    <property type="project" value="UniProtKB-UniRule"/>
</dbReference>
<evidence type="ECO:0000313" key="14">
    <source>
        <dbReference type="Proteomes" id="UP000503483"/>
    </source>
</evidence>
<dbReference type="PANTHER" id="PTHR39321:SF3">
    <property type="entry name" value="PHOSPHOPANTETHEINE ADENYLYLTRANSFERASE"/>
    <property type="match status" value="1"/>
</dbReference>
<dbReference type="KEGG" id="paco:AACT_2730"/>
<evidence type="ECO:0000256" key="10">
    <source>
        <dbReference type="ARBA" id="ARBA00048721"/>
    </source>
</evidence>
<dbReference type="EMBL" id="CP042652">
    <property type="protein sequence ID" value="QKE29800.1"/>
    <property type="molecule type" value="Genomic_DNA"/>
</dbReference>
<dbReference type="AlphaFoldDB" id="A0A6M8EGN3"/>
<dbReference type="HAMAP" id="MF_00244">
    <property type="entry name" value="NaMN_adenylyltr"/>
    <property type="match status" value="1"/>
</dbReference>
<evidence type="ECO:0000256" key="6">
    <source>
        <dbReference type="ARBA" id="ARBA00022695"/>
    </source>
</evidence>
<evidence type="ECO:0000256" key="9">
    <source>
        <dbReference type="ARBA" id="ARBA00023027"/>
    </source>
</evidence>
<dbReference type="EC" id="2.7.7.18" evidence="11"/>
<dbReference type="NCBIfam" id="TIGR00125">
    <property type="entry name" value="cyt_tran_rel"/>
    <property type="match status" value="1"/>
</dbReference>
<dbReference type="Gene3D" id="3.40.50.620">
    <property type="entry name" value="HUPs"/>
    <property type="match status" value="1"/>
</dbReference>
<keyword evidence="14" id="KW-1185">Reference proteome</keyword>
<dbReference type="RefSeq" id="WP_172127871.1">
    <property type="nucleotide sequence ID" value="NZ_CP042652.1"/>
</dbReference>
<dbReference type="SUPFAM" id="SSF52374">
    <property type="entry name" value="Nucleotidylyl transferase"/>
    <property type="match status" value="1"/>
</dbReference>
<dbReference type="Pfam" id="PF01467">
    <property type="entry name" value="CTP_transf_like"/>
    <property type="match status" value="1"/>
</dbReference>
<comment type="pathway">
    <text evidence="2 11">Cofactor biosynthesis; NAD(+) biosynthesis; deamido-NAD(+) from nicotinate D-ribonucleotide: step 1/1.</text>
</comment>
<organism evidence="13 14">
    <name type="scientific">Arcobacter acticola</name>
    <dbReference type="NCBI Taxonomy" id="1849015"/>
    <lineage>
        <taxon>Bacteria</taxon>
        <taxon>Pseudomonadati</taxon>
        <taxon>Campylobacterota</taxon>
        <taxon>Epsilonproteobacteria</taxon>
        <taxon>Campylobacterales</taxon>
        <taxon>Arcobacteraceae</taxon>
        <taxon>Arcobacter</taxon>
    </lineage>
</organism>
<comment type="function">
    <text evidence="1 11">Catalyzes the reversible adenylation of nicotinate mononucleotide (NaMN) to nicotinic acid adenine dinucleotide (NaAD).</text>
</comment>
<keyword evidence="7 11" id="KW-0547">Nucleotide-binding</keyword>
<dbReference type="CDD" id="cd02165">
    <property type="entry name" value="NMNAT"/>
    <property type="match status" value="1"/>
</dbReference>
<keyword evidence="9 11" id="KW-0520">NAD</keyword>
<keyword evidence="6 11" id="KW-0548">Nucleotidyltransferase</keyword>
<evidence type="ECO:0000256" key="1">
    <source>
        <dbReference type="ARBA" id="ARBA00002324"/>
    </source>
</evidence>
<proteinExistence type="inferred from homology"/>
<evidence type="ECO:0000313" key="13">
    <source>
        <dbReference type="EMBL" id="QKE29800.1"/>
    </source>
</evidence>
<keyword evidence="4 11" id="KW-0662">Pyridine nucleotide biosynthesis</keyword>
<evidence type="ECO:0000256" key="7">
    <source>
        <dbReference type="ARBA" id="ARBA00022741"/>
    </source>
</evidence>
<evidence type="ECO:0000256" key="4">
    <source>
        <dbReference type="ARBA" id="ARBA00022642"/>
    </source>
</evidence>
<comment type="similarity">
    <text evidence="3 11">Belongs to the NadD family.</text>
</comment>
<evidence type="ECO:0000256" key="8">
    <source>
        <dbReference type="ARBA" id="ARBA00022840"/>
    </source>
</evidence>
<evidence type="ECO:0000256" key="5">
    <source>
        <dbReference type="ARBA" id="ARBA00022679"/>
    </source>
</evidence>
<dbReference type="Proteomes" id="UP000503483">
    <property type="component" value="Chromosome"/>
</dbReference>